<feature type="region of interest" description="Disordered" evidence="1">
    <location>
        <begin position="1"/>
        <end position="56"/>
    </location>
</feature>
<evidence type="ECO:0000313" key="2">
    <source>
        <dbReference type="EMBL" id="MCD9646437.1"/>
    </source>
</evidence>
<accession>A0ABS8VIY0</accession>
<feature type="compositionally biased region" description="Basic and acidic residues" evidence="1">
    <location>
        <begin position="8"/>
        <end position="33"/>
    </location>
</feature>
<reference evidence="2 3" key="1">
    <citation type="journal article" date="2021" name="BMC Genomics">
        <title>Datura genome reveals duplications of psychoactive alkaloid biosynthetic genes and high mutation rate following tissue culture.</title>
        <authorList>
            <person name="Rajewski A."/>
            <person name="Carter-House D."/>
            <person name="Stajich J."/>
            <person name="Litt A."/>
        </authorList>
    </citation>
    <scope>NUCLEOTIDE SEQUENCE [LARGE SCALE GENOMIC DNA]</scope>
    <source>
        <strain evidence="2">AR-01</strain>
    </source>
</reference>
<evidence type="ECO:0000313" key="3">
    <source>
        <dbReference type="Proteomes" id="UP000823775"/>
    </source>
</evidence>
<feature type="non-terminal residue" evidence="2">
    <location>
        <position position="80"/>
    </location>
</feature>
<dbReference type="EMBL" id="JACEIK010004791">
    <property type="protein sequence ID" value="MCD9646437.1"/>
    <property type="molecule type" value="Genomic_DNA"/>
</dbReference>
<gene>
    <name evidence="2" type="ORF">HAX54_036259</name>
</gene>
<protein>
    <submittedName>
        <fullName evidence="2">Uncharacterized protein</fullName>
    </submittedName>
</protein>
<dbReference type="Proteomes" id="UP000823775">
    <property type="component" value="Unassembled WGS sequence"/>
</dbReference>
<proteinExistence type="predicted"/>
<organism evidence="2 3">
    <name type="scientific">Datura stramonium</name>
    <name type="common">Jimsonweed</name>
    <name type="synonym">Common thornapple</name>
    <dbReference type="NCBI Taxonomy" id="4076"/>
    <lineage>
        <taxon>Eukaryota</taxon>
        <taxon>Viridiplantae</taxon>
        <taxon>Streptophyta</taxon>
        <taxon>Embryophyta</taxon>
        <taxon>Tracheophyta</taxon>
        <taxon>Spermatophyta</taxon>
        <taxon>Magnoliopsida</taxon>
        <taxon>eudicotyledons</taxon>
        <taxon>Gunneridae</taxon>
        <taxon>Pentapetalae</taxon>
        <taxon>asterids</taxon>
        <taxon>lamiids</taxon>
        <taxon>Solanales</taxon>
        <taxon>Solanaceae</taxon>
        <taxon>Solanoideae</taxon>
        <taxon>Datureae</taxon>
        <taxon>Datura</taxon>
    </lineage>
</organism>
<sequence length="80" mass="9249">MTGRWPKRRLEESTTDWKLERQRTRVESREERTMGSWGNGEASAESTVWGGGGDGWEARRRMNRPLGCGEPCRAQWSLHT</sequence>
<comment type="caution">
    <text evidence="2">The sequence shown here is derived from an EMBL/GenBank/DDBJ whole genome shotgun (WGS) entry which is preliminary data.</text>
</comment>
<keyword evidence="3" id="KW-1185">Reference proteome</keyword>
<evidence type="ECO:0000256" key="1">
    <source>
        <dbReference type="SAM" id="MobiDB-lite"/>
    </source>
</evidence>
<name>A0ABS8VIY0_DATST</name>